<keyword evidence="8" id="KW-1185">Reference proteome</keyword>
<keyword evidence="5" id="KW-1133">Transmembrane helix</keyword>
<accession>A0ABV8SCD8</accession>
<feature type="transmembrane region" description="Helical" evidence="5">
    <location>
        <begin position="404"/>
        <end position="423"/>
    </location>
</feature>
<dbReference type="Proteomes" id="UP001595755">
    <property type="component" value="Unassembled WGS sequence"/>
</dbReference>
<feature type="transmembrane region" description="Helical" evidence="5">
    <location>
        <begin position="303"/>
        <end position="321"/>
    </location>
</feature>
<organism evidence="7 8">
    <name type="scientific">Cohnella boryungensis</name>
    <dbReference type="NCBI Taxonomy" id="768479"/>
    <lineage>
        <taxon>Bacteria</taxon>
        <taxon>Bacillati</taxon>
        <taxon>Bacillota</taxon>
        <taxon>Bacilli</taxon>
        <taxon>Bacillales</taxon>
        <taxon>Paenibacillaceae</taxon>
        <taxon>Cohnella</taxon>
    </lineage>
</organism>
<evidence type="ECO:0000313" key="7">
    <source>
        <dbReference type="EMBL" id="MFC4304960.1"/>
    </source>
</evidence>
<sequence length="583" mass="63264">MRFGYDRIANCGAEGKLSSEIQEAIMTFLTKTINLASENRGRGKAARLLLLAVFMLLSIAGAAGNAAAHAVLEKATPQANSRMDESPASVEIVFNERLDNGGARLVVLNEASRNVAKGKVEAMNEGKGIRVSLPKLGDGHYTVSYSVISADGHPISGAYVFTIGNPAPLPDASQLNPHQQVGHSHNHGGGGLNVDSFLLYAARILHYSGLLATAGLVLWSLMRFPSPIVRETHARSLGLAGKFALIATLAYVFFSLRDLGQGEPLSEWGRILTDTTIGKLYIAQLLLAAAAPLLPAIGVVPRLVWAAGALFAESWSGHAAAFDPIAYTVGLNFVHLLAAAAWGGGLLLLLAIWYKERPEAGRFALVFSKWALISFLALWVTGILSTLDFLPSLAYLQYTLWGKWLIAKAAISFLVAIAAFFIRRRLKKGELPRGSLLKADVGLLAAIAITVGVLTYQTPLPANQPLSFHKMGAEMHVTLRVTPNTPGDNQFNVKIWLPEQTGNGVPKTVQLRLLPMDKEGMGFIDVPLELYEDEEMDAFPDFTKTTYRSQGPYLPFAGQWKAQIRVTDSEDTERVVETTYRIY</sequence>
<evidence type="ECO:0000256" key="1">
    <source>
        <dbReference type="ARBA" id="ARBA00004196"/>
    </source>
</evidence>
<evidence type="ECO:0000256" key="3">
    <source>
        <dbReference type="ARBA" id="ARBA00022729"/>
    </source>
</evidence>
<feature type="transmembrane region" description="Helical" evidence="5">
    <location>
        <begin position="236"/>
        <end position="256"/>
    </location>
</feature>
<dbReference type="InterPro" id="IPR007348">
    <property type="entry name" value="CopC_dom"/>
</dbReference>
<keyword evidence="3" id="KW-0732">Signal</keyword>
<evidence type="ECO:0000256" key="4">
    <source>
        <dbReference type="ARBA" id="ARBA00023008"/>
    </source>
</evidence>
<dbReference type="InterPro" id="IPR032694">
    <property type="entry name" value="CopC/D"/>
</dbReference>
<keyword evidence="5" id="KW-0472">Membrane</keyword>
<gene>
    <name evidence="7" type="ORF">ACFO1S_16130</name>
</gene>
<feature type="transmembrane region" description="Helical" evidence="5">
    <location>
        <begin position="333"/>
        <end position="354"/>
    </location>
</feature>
<comment type="caution">
    <text evidence="7">The sequence shown here is derived from an EMBL/GenBank/DDBJ whole genome shotgun (WGS) entry which is preliminary data.</text>
</comment>
<feature type="domain" description="CopC" evidence="6">
    <location>
        <begin position="69"/>
        <end position="163"/>
    </location>
</feature>
<dbReference type="Pfam" id="PF04234">
    <property type="entry name" value="CopC"/>
    <property type="match status" value="1"/>
</dbReference>
<evidence type="ECO:0000256" key="5">
    <source>
        <dbReference type="SAM" id="Phobius"/>
    </source>
</evidence>
<feature type="transmembrane region" description="Helical" evidence="5">
    <location>
        <begin position="204"/>
        <end position="224"/>
    </location>
</feature>
<evidence type="ECO:0000259" key="6">
    <source>
        <dbReference type="Pfam" id="PF04234"/>
    </source>
</evidence>
<feature type="transmembrane region" description="Helical" evidence="5">
    <location>
        <begin position="366"/>
        <end position="384"/>
    </location>
</feature>
<keyword evidence="5" id="KW-0812">Transmembrane</keyword>
<feature type="transmembrane region" description="Helical" evidence="5">
    <location>
        <begin position="276"/>
        <end position="296"/>
    </location>
</feature>
<feature type="transmembrane region" description="Helical" evidence="5">
    <location>
        <begin position="48"/>
        <end position="72"/>
    </location>
</feature>
<dbReference type="InterPro" id="IPR014755">
    <property type="entry name" value="Cu-Rt/internalin_Ig-like"/>
</dbReference>
<protein>
    <submittedName>
        <fullName evidence="7">Copper resistance CopC/CopD family protein</fullName>
    </submittedName>
</protein>
<dbReference type="Gene3D" id="2.60.40.1220">
    <property type="match status" value="1"/>
</dbReference>
<dbReference type="PANTHER" id="PTHR34820:SF4">
    <property type="entry name" value="INNER MEMBRANE PROTEIN YEBZ"/>
    <property type="match status" value="1"/>
</dbReference>
<keyword evidence="2" id="KW-0479">Metal-binding</keyword>
<evidence type="ECO:0000313" key="8">
    <source>
        <dbReference type="Proteomes" id="UP001595755"/>
    </source>
</evidence>
<name>A0ABV8SCD8_9BACL</name>
<dbReference type="EMBL" id="JBHSED010000035">
    <property type="protein sequence ID" value="MFC4304960.1"/>
    <property type="molecule type" value="Genomic_DNA"/>
</dbReference>
<reference evidence="8" key="1">
    <citation type="journal article" date="2019" name="Int. J. Syst. Evol. Microbiol.">
        <title>The Global Catalogue of Microorganisms (GCM) 10K type strain sequencing project: providing services to taxonomists for standard genome sequencing and annotation.</title>
        <authorList>
            <consortium name="The Broad Institute Genomics Platform"/>
            <consortium name="The Broad Institute Genome Sequencing Center for Infectious Disease"/>
            <person name="Wu L."/>
            <person name="Ma J."/>
        </authorList>
    </citation>
    <scope>NUCLEOTIDE SEQUENCE [LARGE SCALE GENOMIC DNA]</scope>
    <source>
        <strain evidence="8">CGMCC 4.1641</strain>
    </source>
</reference>
<proteinExistence type="predicted"/>
<keyword evidence="4" id="KW-0186">Copper</keyword>
<feature type="transmembrane region" description="Helical" evidence="5">
    <location>
        <begin position="435"/>
        <end position="456"/>
    </location>
</feature>
<dbReference type="InterPro" id="IPR014756">
    <property type="entry name" value="Ig_E-set"/>
</dbReference>
<evidence type="ECO:0000256" key="2">
    <source>
        <dbReference type="ARBA" id="ARBA00022723"/>
    </source>
</evidence>
<dbReference type="PANTHER" id="PTHR34820">
    <property type="entry name" value="INNER MEMBRANE PROTEIN YEBZ"/>
    <property type="match status" value="1"/>
</dbReference>
<dbReference type="SUPFAM" id="SSF81296">
    <property type="entry name" value="E set domains"/>
    <property type="match status" value="1"/>
</dbReference>
<comment type="subcellular location">
    <subcellularLocation>
        <location evidence="1">Cell envelope</location>
    </subcellularLocation>
</comment>